<dbReference type="Proteomes" id="UP000193006">
    <property type="component" value="Chromosome"/>
</dbReference>
<keyword evidence="3" id="KW-0274">FAD</keyword>
<dbReference type="InterPro" id="IPR057661">
    <property type="entry name" value="RsdA/BaiN/AoA(So)_Rossmann"/>
</dbReference>
<dbReference type="STRING" id="199441.BkAM31D_19140"/>
<dbReference type="PRINTS" id="PR00411">
    <property type="entry name" value="PNDRDTASEI"/>
</dbReference>
<dbReference type="InterPro" id="IPR004792">
    <property type="entry name" value="BaiN-like"/>
</dbReference>
<dbReference type="Gene3D" id="1.10.8.260">
    <property type="entry name" value="HI0933 insert domain-like"/>
    <property type="match status" value="1"/>
</dbReference>
<organism evidence="6 7">
    <name type="scientific">Halalkalibacter krulwichiae</name>
    <dbReference type="NCBI Taxonomy" id="199441"/>
    <lineage>
        <taxon>Bacteria</taxon>
        <taxon>Bacillati</taxon>
        <taxon>Bacillota</taxon>
        <taxon>Bacilli</taxon>
        <taxon>Bacillales</taxon>
        <taxon>Bacillaceae</taxon>
        <taxon>Halalkalibacter</taxon>
    </lineage>
</organism>
<evidence type="ECO:0000256" key="3">
    <source>
        <dbReference type="ARBA" id="ARBA00022827"/>
    </source>
</evidence>
<dbReference type="InterPro" id="IPR055178">
    <property type="entry name" value="RsdA/BaiN/AoA(So)-like_dom"/>
</dbReference>
<protein>
    <submittedName>
        <fullName evidence="6">Tricarballylate dehydrogenase</fullName>
    </submittedName>
</protein>
<dbReference type="KEGG" id="bkw:BkAM31D_19140"/>
<dbReference type="SUPFAM" id="SSF160996">
    <property type="entry name" value="HI0933 insert domain-like"/>
    <property type="match status" value="1"/>
</dbReference>
<dbReference type="SUPFAM" id="SSF51905">
    <property type="entry name" value="FAD/NAD(P)-binding domain"/>
    <property type="match status" value="1"/>
</dbReference>
<name>A0A1X9MJH4_9BACI</name>
<evidence type="ECO:0000256" key="1">
    <source>
        <dbReference type="ARBA" id="ARBA00001974"/>
    </source>
</evidence>
<dbReference type="Pfam" id="PF03486">
    <property type="entry name" value="HI0933_like"/>
    <property type="match status" value="1"/>
</dbReference>
<comment type="cofactor">
    <cofactor evidence="1">
        <name>FAD</name>
        <dbReference type="ChEBI" id="CHEBI:57692"/>
    </cofactor>
</comment>
<dbReference type="NCBIfam" id="TIGR00275">
    <property type="entry name" value="aminoacetone oxidase family FAD-binding enzyme"/>
    <property type="match status" value="1"/>
</dbReference>
<dbReference type="Gene3D" id="3.50.50.60">
    <property type="entry name" value="FAD/NAD(P)-binding domain"/>
    <property type="match status" value="1"/>
</dbReference>
<feature type="domain" description="RsdA/BaiN/AoA(So)-like insert" evidence="5">
    <location>
        <begin position="193"/>
        <end position="361"/>
    </location>
</feature>
<accession>A0A1X9MJH4</accession>
<dbReference type="PANTHER" id="PTHR42887">
    <property type="entry name" value="OS12G0638800 PROTEIN"/>
    <property type="match status" value="1"/>
</dbReference>
<dbReference type="Gene3D" id="2.40.30.10">
    <property type="entry name" value="Translation factors"/>
    <property type="match status" value="1"/>
</dbReference>
<dbReference type="PRINTS" id="PR00368">
    <property type="entry name" value="FADPNR"/>
</dbReference>
<proteinExistence type="predicted"/>
<keyword evidence="7" id="KW-1185">Reference proteome</keyword>
<gene>
    <name evidence="6" type="ORF">BkAM31D_19140</name>
</gene>
<sequence>MKEYDVIVIGGGPSGLMASIAAAEHGATVLLLDKGNKLGRKLAISGGGRCNVTNRMEIQDLIAHIPGNGRFMHSPFSVFNNENIIQFFEGLGIQLKEEDRGRMFPVNDKATTVVEHLLQQVRKLGVEIRTNTTVKTINYVQDAVSEVILNHGEVLPTTCVIVATGGKSVPHTGSTGDGYPWAEKAGHTITELYPTEVPITSNEGFIREKTLQGLSLREIELTVFNPKGKKIKTHEGDMIFTHFGISGPAALRCSQYVVKALKKFQTNTITMEIDLFPQQSDEVLFQQLLSKTKAEPKKSLKNLLKGFAPERFLLFLFEKEKVDTQAPASTVPHDTLRTIIAFCKHFTFTVNGTLSIEKAFVTGGGVSIKEIEPKTMHSKKKSGLYFCGEVLDIHGYTGATTLPLLFPQGIQLENPQQNKRLSTDLQTILINRLGSINDRLDACPIRAPLLSGRHFFLLAITNYPLFSPFQGKANIQLAHFVPLL</sequence>
<evidence type="ECO:0000259" key="4">
    <source>
        <dbReference type="Pfam" id="PF03486"/>
    </source>
</evidence>
<dbReference type="Pfam" id="PF22780">
    <property type="entry name" value="HI0933_like_1st"/>
    <property type="match status" value="1"/>
</dbReference>
<dbReference type="PANTHER" id="PTHR42887:SF2">
    <property type="entry name" value="OS12G0638800 PROTEIN"/>
    <property type="match status" value="1"/>
</dbReference>
<evidence type="ECO:0000259" key="5">
    <source>
        <dbReference type="Pfam" id="PF22780"/>
    </source>
</evidence>
<dbReference type="InterPro" id="IPR036188">
    <property type="entry name" value="FAD/NAD-bd_sf"/>
</dbReference>
<keyword evidence="2" id="KW-0285">Flavoprotein</keyword>
<dbReference type="EMBL" id="CP020814">
    <property type="protein sequence ID" value="ARK31781.1"/>
    <property type="molecule type" value="Genomic_DNA"/>
</dbReference>
<evidence type="ECO:0000256" key="2">
    <source>
        <dbReference type="ARBA" id="ARBA00022630"/>
    </source>
</evidence>
<evidence type="ECO:0000313" key="7">
    <source>
        <dbReference type="Proteomes" id="UP000193006"/>
    </source>
</evidence>
<feature type="domain" description="RsdA/BaiN/AoA(So)-like Rossmann fold-like" evidence="4">
    <location>
        <begin position="5"/>
        <end position="399"/>
    </location>
</feature>
<reference evidence="6 7" key="1">
    <citation type="submission" date="2017-04" db="EMBL/GenBank/DDBJ databases">
        <title>Bacillus krulwichiae AM31D Genome sequencing and assembly.</title>
        <authorList>
            <person name="Krulwich T.A."/>
            <person name="Anastor L."/>
            <person name="Ehrlich R."/>
            <person name="Ehrlich G.D."/>
            <person name="Janto B."/>
        </authorList>
    </citation>
    <scope>NUCLEOTIDE SEQUENCE [LARGE SCALE GENOMIC DNA]</scope>
    <source>
        <strain evidence="6 7">AM31D</strain>
    </source>
</reference>
<dbReference type="AlphaFoldDB" id="A0A1X9MJH4"/>
<dbReference type="InterPro" id="IPR023166">
    <property type="entry name" value="BaiN-like_dom_sf"/>
</dbReference>
<evidence type="ECO:0000313" key="6">
    <source>
        <dbReference type="EMBL" id="ARK31781.1"/>
    </source>
</evidence>